<dbReference type="OMA" id="PIMLREC"/>
<organism evidence="7 8">
    <name type="scientific">Acanthamoeba castellanii (strain ATCC 30010 / Neff)</name>
    <dbReference type="NCBI Taxonomy" id="1257118"/>
    <lineage>
        <taxon>Eukaryota</taxon>
        <taxon>Amoebozoa</taxon>
        <taxon>Discosea</taxon>
        <taxon>Longamoebia</taxon>
        <taxon>Centramoebida</taxon>
        <taxon>Acanthamoebidae</taxon>
        <taxon>Acanthamoeba</taxon>
    </lineage>
</organism>
<keyword evidence="3" id="KW-0949">S-adenosyl-L-methionine</keyword>
<name>L8GSA2_ACACF</name>
<dbReference type="InterPro" id="IPR012967">
    <property type="entry name" value="COMT_dimerisation"/>
</dbReference>
<dbReference type="Pfam" id="PF08100">
    <property type="entry name" value="Dimerisation"/>
    <property type="match status" value="1"/>
</dbReference>
<dbReference type="GeneID" id="14916563"/>
<keyword evidence="1 7" id="KW-0489">Methyltransferase</keyword>
<accession>L8GSA2</accession>
<dbReference type="EMBL" id="KB008020">
    <property type="protein sequence ID" value="ELR15875.1"/>
    <property type="molecule type" value="Genomic_DNA"/>
</dbReference>
<evidence type="ECO:0000313" key="8">
    <source>
        <dbReference type="Proteomes" id="UP000011083"/>
    </source>
</evidence>
<dbReference type="Gene3D" id="1.10.10.10">
    <property type="entry name" value="Winged helix-like DNA-binding domain superfamily/Winged helix DNA-binding domain"/>
    <property type="match status" value="1"/>
</dbReference>
<dbReference type="OrthoDB" id="16076at2759"/>
<gene>
    <name evidence="7" type="ORF">ACA1_188020</name>
</gene>
<dbReference type="PANTHER" id="PTHR43712">
    <property type="entry name" value="PUTATIVE (AFU_ORTHOLOGUE AFUA_4G14580)-RELATED"/>
    <property type="match status" value="1"/>
</dbReference>
<reference evidence="7 8" key="1">
    <citation type="journal article" date="2013" name="Genome Biol.">
        <title>Genome of Acanthamoeba castellanii highlights extensive lateral gene transfer and early evolution of tyrosine kinase signaling.</title>
        <authorList>
            <person name="Clarke M."/>
            <person name="Lohan A.J."/>
            <person name="Liu B."/>
            <person name="Lagkouvardos I."/>
            <person name="Roy S."/>
            <person name="Zafar N."/>
            <person name="Bertelli C."/>
            <person name="Schilde C."/>
            <person name="Kianianmomeni A."/>
            <person name="Burglin T.R."/>
            <person name="Frech C."/>
            <person name="Turcotte B."/>
            <person name="Kopec K.O."/>
            <person name="Synnott J.M."/>
            <person name="Choo C."/>
            <person name="Paponov I."/>
            <person name="Finkler A."/>
            <person name="Soon Heng Tan C."/>
            <person name="Hutchins A.P."/>
            <person name="Weinmeier T."/>
            <person name="Rattei T."/>
            <person name="Chu J.S."/>
            <person name="Gimenez G."/>
            <person name="Irimia M."/>
            <person name="Rigden D.J."/>
            <person name="Fitzpatrick D.A."/>
            <person name="Lorenzo-Morales J."/>
            <person name="Bateman A."/>
            <person name="Chiu C.H."/>
            <person name="Tang P."/>
            <person name="Hegemann P."/>
            <person name="Fromm H."/>
            <person name="Raoult D."/>
            <person name="Greub G."/>
            <person name="Miranda-Saavedra D."/>
            <person name="Chen N."/>
            <person name="Nash P."/>
            <person name="Ginger M.L."/>
            <person name="Horn M."/>
            <person name="Schaap P."/>
            <person name="Caler L."/>
            <person name="Loftus B."/>
        </authorList>
    </citation>
    <scope>NUCLEOTIDE SEQUENCE [LARGE SCALE GENOMIC DNA]</scope>
    <source>
        <strain evidence="7 8">Neff</strain>
    </source>
</reference>
<sequence length="336" mass="36489">MAELIMQITTGFWASKALHAVVELGVADAIHNQGGRASAEEIAAVVPDVDPRALFRVLRFVAGLGVLDMHYTGSDDDVDYHKTFTFGLNDTTQLLRSDVPNSMRSAVLLEASHAHYTAWSGFLQTVRTGQPSVKHTLGADSLWSYIEGNPRQQQIFNAAMTSYTSLEIDAVLACYDFAGITSLVDIGGSLGRHGHLYDLPDVVADAVVPDDLKDRVEVHGGSFLDESSNIPAGADAYIMKHIIHDWDDQKSEVILKATRKAMPDHAKVLLVEYTVPMGSQPCFAKAIDLHMMTMLGAKERTKAEFTALFRTAGLELTQVAGAEGGVNVIEARLPSH</sequence>
<dbReference type="VEuPathDB" id="AmoebaDB:ACA1_188020"/>
<dbReference type="Pfam" id="PF00891">
    <property type="entry name" value="Methyltransf_2"/>
    <property type="match status" value="1"/>
</dbReference>
<dbReference type="InterPro" id="IPR029063">
    <property type="entry name" value="SAM-dependent_MTases_sf"/>
</dbReference>
<dbReference type="Gene3D" id="3.40.50.150">
    <property type="entry name" value="Vaccinia Virus protein VP39"/>
    <property type="match status" value="1"/>
</dbReference>
<dbReference type="GO" id="GO:0032259">
    <property type="term" value="P:methylation"/>
    <property type="evidence" value="ECO:0007669"/>
    <property type="project" value="UniProtKB-KW"/>
</dbReference>
<evidence type="ECO:0000313" key="7">
    <source>
        <dbReference type="EMBL" id="ELR15875.1"/>
    </source>
</evidence>
<keyword evidence="8" id="KW-1185">Reference proteome</keyword>
<dbReference type="KEGG" id="acan:ACA1_188020"/>
<feature type="active site" description="Proton acceptor" evidence="4">
    <location>
        <position position="244"/>
    </location>
</feature>
<dbReference type="InterPro" id="IPR036390">
    <property type="entry name" value="WH_DNA-bd_sf"/>
</dbReference>
<dbReference type="Proteomes" id="UP000011083">
    <property type="component" value="Unassembled WGS sequence"/>
</dbReference>
<evidence type="ECO:0000259" key="5">
    <source>
        <dbReference type="Pfam" id="PF00891"/>
    </source>
</evidence>
<proteinExistence type="predicted"/>
<dbReference type="SUPFAM" id="SSF46785">
    <property type="entry name" value="Winged helix' DNA-binding domain"/>
    <property type="match status" value="1"/>
</dbReference>
<evidence type="ECO:0000256" key="1">
    <source>
        <dbReference type="ARBA" id="ARBA00022603"/>
    </source>
</evidence>
<feature type="domain" description="O-methyltransferase C-terminal" evidence="5">
    <location>
        <begin position="119"/>
        <end position="314"/>
    </location>
</feature>
<keyword evidence="2 7" id="KW-0808">Transferase</keyword>
<dbReference type="InterPro" id="IPR016461">
    <property type="entry name" value="COMT-like"/>
</dbReference>
<dbReference type="PIRSF" id="PIRSF005739">
    <property type="entry name" value="O-mtase"/>
    <property type="match status" value="1"/>
</dbReference>
<evidence type="ECO:0000259" key="6">
    <source>
        <dbReference type="Pfam" id="PF08100"/>
    </source>
</evidence>
<evidence type="ECO:0000256" key="2">
    <source>
        <dbReference type="ARBA" id="ARBA00022679"/>
    </source>
</evidence>
<dbReference type="GO" id="GO:0046983">
    <property type="term" value="F:protein dimerization activity"/>
    <property type="evidence" value="ECO:0007669"/>
    <property type="project" value="InterPro"/>
</dbReference>
<protein>
    <submittedName>
        <fullName evidence="7">Omethyltransferase domain containing protein</fullName>
    </submittedName>
</protein>
<dbReference type="InterPro" id="IPR036388">
    <property type="entry name" value="WH-like_DNA-bd_sf"/>
</dbReference>
<dbReference type="SUPFAM" id="SSF53335">
    <property type="entry name" value="S-adenosyl-L-methionine-dependent methyltransferases"/>
    <property type="match status" value="1"/>
</dbReference>
<evidence type="ECO:0000256" key="3">
    <source>
        <dbReference type="ARBA" id="ARBA00022691"/>
    </source>
</evidence>
<feature type="domain" description="O-methyltransferase dimerisation" evidence="6">
    <location>
        <begin position="6"/>
        <end position="82"/>
    </location>
</feature>
<dbReference type="AlphaFoldDB" id="L8GSA2"/>
<dbReference type="RefSeq" id="XP_004337888.1">
    <property type="nucleotide sequence ID" value="XM_004337840.1"/>
</dbReference>
<evidence type="ECO:0000256" key="4">
    <source>
        <dbReference type="PIRSR" id="PIRSR005739-1"/>
    </source>
</evidence>
<dbReference type="PANTHER" id="PTHR43712:SF2">
    <property type="entry name" value="O-METHYLTRANSFERASE CICE"/>
    <property type="match status" value="1"/>
</dbReference>
<dbReference type="InterPro" id="IPR001077">
    <property type="entry name" value="COMT_C"/>
</dbReference>
<dbReference type="PROSITE" id="PS51683">
    <property type="entry name" value="SAM_OMT_II"/>
    <property type="match status" value="1"/>
</dbReference>
<dbReference type="GO" id="GO:0008171">
    <property type="term" value="F:O-methyltransferase activity"/>
    <property type="evidence" value="ECO:0007669"/>
    <property type="project" value="InterPro"/>
</dbReference>